<evidence type="ECO:0000313" key="2">
    <source>
        <dbReference type="Proteomes" id="UP001056429"/>
    </source>
</evidence>
<reference evidence="1" key="2">
    <citation type="submission" date="2021-04" db="EMBL/GenBank/DDBJ databases">
        <authorList>
            <person name="Dong X."/>
        </authorList>
    </citation>
    <scope>NUCLEOTIDE SEQUENCE</scope>
    <source>
        <strain evidence="1">ZWT</strain>
    </source>
</reference>
<dbReference type="Proteomes" id="UP001056429">
    <property type="component" value="Unassembled WGS sequence"/>
</dbReference>
<gene>
    <name evidence="1" type="ORF">KDK92_03785</name>
</gene>
<keyword evidence="2" id="KW-1185">Reference proteome</keyword>
<evidence type="ECO:0000313" key="1">
    <source>
        <dbReference type="EMBL" id="MCM1988850.1"/>
    </source>
</evidence>
<organism evidence="1 2">
    <name type="scientific">Oceanirhabdus seepicola</name>
    <dbReference type="NCBI Taxonomy" id="2828781"/>
    <lineage>
        <taxon>Bacteria</taxon>
        <taxon>Bacillati</taxon>
        <taxon>Bacillota</taxon>
        <taxon>Clostridia</taxon>
        <taxon>Eubacteriales</taxon>
        <taxon>Clostridiaceae</taxon>
        <taxon>Oceanirhabdus</taxon>
    </lineage>
</organism>
<dbReference type="RefSeq" id="WP_250857717.1">
    <property type="nucleotide sequence ID" value="NZ_JAGSOJ010000001.1"/>
</dbReference>
<comment type="caution">
    <text evidence="1">The sequence shown here is derived from an EMBL/GenBank/DDBJ whole genome shotgun (WGS) entry which is preliminary data.</text>
</comment>
<proteinExistence type="predicted"/>
<accession>A0A9J6NWI6</accession>
<reference evidence="1" key="1">
    <citation type="journal article" date="2021" name="mSystems">
        <title>Bacteria and Archaea Synergistically Convert Glycine Betaine to Biogenic Methane in the Formosa Cold Seep of the South China Sea.</title>
        <authorList>
            <person name="Li L."/>
            <person name="Zhang W."/>
            <person name="Zhang S."/>
            <person name="Song L."/>
            <person name="Sun Q."/>
            <person name="Zhang H."/>
            <person name="Xiang H."/>
            <person name="Dong X."/>
        </authorList>
    </citation>
    <scope>NUCLEOTIDE SEQUENCE</scope>
    <source>
        <strain evidence="1">ZWT</strain>
    </source>
</reference>
<dbReference type="AlphaFoldDB" id="A0A9J6NWI6"/>
<protein>
    <submittedName>
        <fullName evidence="1">Uncharacterized protein</fullName>
    </submittedName>
</protein>
<dbReference type="EMBL" id="JAGSOJ010000001">
    <property type="protein sequence ID" value="MCM1988850.1"/>
    <property type="molecule type" value="Genomic_DNA"/>
</dbReference>
<name>A0A9J6NWI6_9CLOT</name>
<sequence length="106" mass="12346">MILFLIFSVFLIQSVNTQGWLTEKITSDPLKITSDEKYEYRIDLINVYQINSRARLYIRNVSTGEEMNIAIDIQTDKIATLMISEDIDWVIMEPSGVSDRYILYTT</sequence>